<keyword evidence="1" id="KW-0560">Oxidoreductase</keyword>
<dbReference type="EMBL" id="FRFE01000001">
    <property type="protein sequence ID" value="SHO42760.1"/>
    <property type="molecule type" value="Genomic_DNA"/>
</dbReference>
<dbReference type="PANTHER" id="PTHR42947:SF1">
    <property type="entry name" value="COB--COM HETERODISULFIDE REDUCTASE SUBUNIT B 1"/>
    <property type="match status" value="1"/>
</dbReference>
<dbReference type="OrthoDB" id="9777685at2"/>
<accession>A0A1M7XVQ9</accession>
<dbReference type="AlphaFoldDB" id="A0A1M7XVQ9"/>
<dbReference type="GO" id="GO:0016491">
    <property type="term" value="F:oxidoreductase activity"/>
    <property type="evidence" value="ECO:0007669"/>
    <property type="project" value="UniProtKB-KW"/>
</dbReference>
<evidence type="ECO:0000313" key="4">
    <source>
        <dbReference type="Proteomes" id="UP000184603"/>
    </source>
</evidence>
<protein>
    <submittedName>
        <fullName evidence="3">Heterodisulfide reductase subunit B</fullName>
    </submittedName>
</protein>
<dbReference type="Gene3D" id="1.20.1050.140">
    <property type="match status" value="1"/>
</dbReference>
<dbReference type="RefSeq" id="WP_073611513.1">
    <property type="nucleotide sequence ID" value="NZ_FRFE01000001.1"/>
</dbReference>
<organism evidence="3 4">
    <name type="scientific">Desulfopila aestuarii DSM 18488</name>
    <dbReference type="NCBI Taxonomy" id="1121416"/>
    <lineage>
        <taxon>Bacteria</taxon>
        <taxon>Pseudomonadati</taxon>
        <taxon>Thermodesulfobacteriota</taxon>
        <taxon>Desulfobulbia</taxon>
        <taxon>Desulfobulbales</taxon>
        <taxon>Desulfocapsaceae</taxon>
        <taxon>Desulfopila</taxon>
    </lineage>
</organism>
<keyword evidence="4" id="KW-1185">Reference proteome</keyword>
<feature type="domain" description="Cysteine-rich" evidence="2">
    <location>
        <begin position="4"/>
        <end position="85"/>
    </location>
</feature>
<proteinExistence type="predicted"/>
<feature type="domain" description="Cysteine-rich" evidence="2">
    <location>
        <begin position="148"/>
        <end position="235"/>
    </location>
</feature>
<dbReference type="STRING" id="1121416.SAMN02745220_00138"/>
<evidence type="ECO:0000256" key="1">
    <source>
        <dbReference type="ARBA" id="ARBA00023002"/>
    </source>
</evidence>
<gene>
    <name evidence="3" type="ORF">SAMN02745220_00138</name>
</gene>
<evidence type="ECO:0000313" key="3">
    <source>
        <dbReference type="EMBL" id="SHO42760.1"/>
    </source>
</evidence>
<reference evidence="3 4" key="1">
    <citation type="submission" date="2016-12" db="EMBL/GenBank/DDBJ databases">
        <authorList>
            <person name="Song W.-J."/>
            <person name="Kurnit D.M."/>
        </authorList>
    </citation>
    <scope>NUCLEOTIDE SEQUENCE [LARGE SCALE GENOMIC DNA]</scope>
    <source>
        <strain evidence="3 4">DSM 18488</strain>
    </source>
</reference>
<dbReference type="InterPro" id="IPR051278">
    <property type="entry name" value="HdrB/HdrD_reductase"/>
</dbReference>
<dbReference type="PANTHER" id="PTHR42947">
    <property type="entry name" value="COB--COM HETERODISULFIDE REDUCTASE SUBUNIT B 1"/>
    <property type="match status" value="1"/>
</dbReference>
<dbReference type="Proteomes" id="UP000184603">
    <property type="component" value="Unassembled WGS sequence"/>
</dbReference>
<name>A0A1M7XVQ9_9BACT</name>
<dbReference type="InterPro" id="IPR004017">
    <property type="entry name" value="Cys_rich_dom"/>
</dbReference>
<evidence type="ECO:0000259" key="2">
    <source>
        <dbReference type="Pfam" id="PF02754"/>
    </source>
</evidence>
<sequence length="294" mass="31836">MKISYYPGCTLKTKAKNLDRAAIASLEALGVEVEEIDRWNCCGAVYSLTADDLIHMVGPVRNLIRAKEQGADKLVTLCSMCYNTLARANQLMREDTVKRDTINRFMDDEIDYAGEVEVVHYLSFLEQEIGWEKLKEAVKAPLSDLKVGTYYGCTLQRPADVGIEPFGSYLLMTGMLEALGATVVPFAAADKCCGSYQVLGAEPVENSAAAAVINIAGGAGIEALATSCPLCEYNLGKQQKQLLAKEKIGAPVPTYYFTQLLALALGLEAEVCHFELNDAASLELLKSKNCLAAA</sequence>
<dbReference type="Pfam" id="PF02754">
    <property type="entry name" value="CCG"/>
    <property type="match status" value="2"/>
</dbReference>